<reference evidence="1 2" key="1">
    <citation type="submission" date="2018-08" db="EMBL/GenBank/DDBJ databases">
        <title>A genome reference for cultivated species of the human gut microbiota.</title>
        <authorList>
            <person name="Zou Y."/>
            <person name="Xue W."/>
            <person name="Luo G."/>
        </authorList>
    </citation>
    <scope>NUCLEOTIDE SEQUENCE [LARGE SCALE GENOMIC DNA]</scope>
    <source>
        <strain evidence="1 2">AF28-26</strain>
    </source>
</reference>
<dbReference type="AlphaFoldDB" id="A0A412AXG4"/>
<dbReference type="Proteomes" id="UP000284751">
    <property type="component" value="Unassembled WGS sequence"/>
</dbReference>
<dbReference type="InterPro" id="IPR021145">
    <property type="entry name" value="Portal_protein_SPP1_Gp6-like"/>
</dbReference>
<evidence type="ECO:0000313" key="2">
    <source>
        <dbReference type="Proteomes" id="UP000284751"/>
    </source>
</evidence>
<dbReference type="NCBIfam" id="TIGR01538">
    <property type="entry name" value="portal_SPP1"/>
    <property type="match status" value="1"/>
</dbReference>
<comment type="caution">
    <text evidence="1">The sequence shown here is derived from an EMBL/GenBank/DDBJ whole genome shotgun (WGS) entry which is preliminary data.</text>
</comment>
<dbReference type="EMBL" id="QRTC01000021">
    <property type="protein sequence ID" value="RGQ41101.1"/>
    <property type="molecule type" value="Genomic_DNA"/>
</dbReference>
<evidence type="ECO:0000313" key="1">
    <source>
        <dbReference type="EMBL" id="RGQ41101.1"/>
    </source>
</evidence>
<organism evidence="1 2">
    <name type="scientific">[Clostridium] leptum</name>
    <dbReference type="NCBI Taxonomy" id="1535"/>
    <lineage>
        <taxon>Bacteria</taxon>
        <taxon>Bacillati</taxon>
        <taxon>Bacillota</taxon>
        <taxon>Clostridia</taxon>
        <taxon>Eubacteriales</taxon>
        <taxon>Oscillospiraceae</taxon>
        <taxon>Oscillospiraceae incertae sedis</taxon>
    </lineage>
</organism>
<proteinExistence type="predicted"/>
<dbReference type="Pfam" id="PF05133">
    <property type="entry name" value="SPP1_portal"/>
    <property type="match status" value="1"/>
</dbReference>
<dbReference type="InterPro" id="IPR006428">
    <property type="entry name" value="Portal_SPP1-type"/>
</dbReference>
<accession>A0A412AXG4</accession>
<protein>
    <submittedName>
        <fullName evidence="1">Phage portal protein</fullName>
    </submittedName>
</protein>
<gene>
    <name evidence="1" type="ORF">DWY99_06605</name>
</gene>
<name>A0A412AXG4_9FIRM</name>
<sequence>MFRLANDKRLTVENLGGFINKHSEIVQSRYKPLMDAYRTKYPIFFQKSKPNWKPDKRIAVNFAKYITDTMNGFFIGIPIKVLCDKDKRVAEYVEFLDSYNDQDDNNAELSKLCDIYGKGYELYYVDEQANIGIAYVSPMEAFFIYDDSVLERPRYFVRLYKDSDEIIRGSVSDEQTVRYFTMEGGLHFLPEYEKVHGFEGVPASEYRENEEEIGIFEPVMTMINEYNEAISEKANDVAYFADAYLKILGAKLTKEELASLRDNRIINFDGSDSSSLIVEFLQKPNGDTTQENLLNRLEKLIFQISMVANISDESFGSASGIALKYKLQAMSDLAMTKQRKFTSGMNRRYKLIFSNPVSGMKKDDWVKLSYQFTQNFPANLLEESQIAGNLAGITSKQTQLKVLSVVDNVQNEIDQIEKEQDEDGYMTDYPTNRTVVEDVILGESAETIESSG</sequence>